<name>A0ABN9YHT0_9DINO</name>
<organism evidence="2 3">
    <name type="scientific">Prorocentrum cordatum</name>
    <dbReference type="NCBI Taxonomy" id="2364126"/>
    <lineage>
        <taxon>Eukaryota</taxon>
        <taxon>Sar</taxon>
        <taxon>Alveolata</taxon>
        <taxon>Dinophyceae</taxon>
        <taxon>Prorocentrales</taxon>
        <taxon>Prorocentraceae</taxon>
        <taxon>Prorocentrum</taxon>
    </lineage>
</organism>
<reference evidence="2" key="1">
    <citation type="submission" date="2023-10" db="EMBL/GenBank/DDBJ databases">
        <authorList>
            <person name="Chen Y."/>
            <person name="Shah S."/>
            <person name="Dougan E. K."/>
            <person name="Thang M."/>
            <person name="Chan C."/>
        </authorList>
    </citation>
    <scope>NUCLEOTIDE SEQUENCE [LARGE SCALE GENOMIC DNA]</scope>
</reference>
<dbReference type="EMBL" id="CAUYUJ010022656">
    <property type="protein sequence ID" value="CAK0911858.1"/>
    <property type="molecule type" value="Genomic_DNA"/>
</dbReference>
<feature type="region of interest" description="Disordered" evidence="1">
    <location>
        <begin position="251"/>
        <end position="281"/>
    </location>
</feature>
<evidence type="ECO:0000256" key="1">
    <source>
        <dbReference type="SAM" id="MobiDB-lite"/>
    </source>
</evidence>
<evidence type="ECO:0008006" key="4">
    <source>
        <dbReference type="Google" id="ProtNLM"/>
    </source>
</evidence>
<comment type="caution">
    <text evidence="2">The sequence shown here is derived from an EMBL/GenBank/DDBJ whole genome shotgun (WGS) entry which is preliminary data.</text>
</comment>
<protein>
    <recommendedName>
        <fullName evidence="4">C3H1-type domain-containing protein</fullName>
    </recommendedName>
</protein>
<keyword evidence="3" id="KW-1185">Reference proteome</keyword>
<gene>
    <name evidence="2" type="ORF">PCOR1329_LOCUS85604</name>
</gene>
<accession>A0ABN9YHT0</accession>
<evidence type="ECO:0000313" key="2">
    <source>
        <dbReference type="EMBL" id="CAK0911858.1"/>
    </source>
</evidence>
<feature type="region of interest" description="Disordered" evidence="1">
    <location>
        <begin position="89"/>
        <end position="109"/>
    </location>
</feature>
<dbReference type="Proteomes" id="UP001189429">
    <property type="component" value="Unassembled WGS sequence"/>
</dbReference>
<feature type="compositionally biased region" description="Low complexity" evidence="1">
    <location>
        <begin position="261"/>
        <end position="273"/>
    </location>
</feature>
<sequence length="281" mass="30174">MADPVHDGCVQADGTRLVLKNGFLEVVDFEPGLRRSKSESSIRSSCRSSCNGSLAPVDAAKDSAAGRPPTCADDGQVWSATASVHSHESFSEHHSVTSDSNSHYPPWGELDDGSQCKSSGYGFSDGSQYESSGFSSHASVSSHSESYNLRRVEESEDLEPQDAELLKANEAQHAAGTCKPCLYHRTKAGCANGRACMFCHQPHATKRRARPSKAERMHCKQLVAALDGQSDGVGLLDESNPSQYMLSILRARERQQGAPQAEPSAGSARAAPGERPRRRAS</sequence>
<proteinExistence type="predicted"/>
<evidence type="ECO:0000313" key="3">
    <source>
        <dbReference type="Proteomes" id="UP001189429"/>
    </source>
</evidence>